<gene>
    <name evidence="2" type="ORF">H9Y04_45295</name>
</gene>
<feature type="transmembrane region" description="Helical" evidence="1">
    <location>
        <begin position="7"/>
        <end position="30"/>
    </location>
</feature>
<evidence type="ECO:0008006" key="4">
    <source>
        <dbReference type="Google" id="ProtNLM"/>
    </source>
</evidence>
<proteinExistence type="predicted"/>
<protein>
    <recommendedName>
        <fullName evidence="4">Integral membrane protein</fullName>
    </recommendedName>
</protein>
<name>A0ABR7SYQ9_9ACTN</name>
<sequence>MPGSVKIARIVLYVVGAFNLLSGALVMISAQAVASGDTLDAPGLEDYTAGALYTLGLLALLLATTALTLASRMPRGRRGLRIGAITLGALVTVIGIINVLTGQVTALADATLGALLIANCCKQDAKAYFERPRH</sequence>
<dbReference type="EMBL" id="JACTVJ010000066">
    <property type="protein sequence ID" value="MBC9719696.1"/>
    <property type="molecule type" value="Genomic_DNA"/>
</dbReference>
<evidence type="ECO:0000256" key="1">
    <source>
        <dbReference type="SAM" id="Phobius"/>
    </source>
</evidence>
<keyword evidence="1" id="KW-0812">Transmembrane</keyword>
<dbReference type="RefSeq" id="WP_187820093.1">
    <property type="nucleotide sequence ID" value="NZ_JACTVJ010000066.1"/>
</dbReference>
<keyword evidence="1" id="KW-1133">Transmembrane helix</keyword>
<evidence type="ECO:0000313" key="2">
    <source>
        <dbReference type="EMBL" id="MBC9719696.1"/>
    </source>
</evidence>
<organism evidence="2 3">
    <name type="scientific">Streptomyces polyasparticus</name>
    <dbReference type="NCBI Taxonomy" id="2767826"/>
    <lineage>
        <taxon>Bacteria</taxon>
        <taxon>Bacillati</taxon>
        <taxon>Actinomycetota</taxon>
        <taxon>Actinomycetes</taxon>
        <taxon>Kitasatosporales</taxon>
        <taxon>Streptomycetaceae</taxon>
        <taxon>Streptomyces</taxon>
    </lineage>
</organism>
<keyword evidence="3" id="KW-1185">Reference proteome</keyword>
<keyword evidence="1" id="KW-0472">Membrane</keyword>
<comment type="caution">
    <text evidence="2">The sequence shown here is derived from an EMBL/GenBank/DDBJ whole genome shotgun (WGS) entry which is preliminary data.</text>
</comment>
<reference evidence="2 3" key="1">
    <citation type="submission" date="2020-08" db="EMBL/GenBank/DDBJ databases">
        <title>Genemic of Streptomyces polyaspartic.</title>
        <authorList>
            <person name="Liu W."/>
        </authorList>
    </citation>
    <scope>NUCLEOTIDE SEQUENCE [LARGE SCALE GENOMIC DNA]</scope>
    <source>
        <strain evidence="2 3">TRM66268-LWL</strain>
    </source>
</reference>
<dbReference type="Proteomes" id="UP000642284">
    <property type="component" value="Unassembled WGS sequence"/>
</dbReference>
<accession>A0ABR7SYQ9</accession>
<feature type="transmembrane region" description="Helical" evidence="1">
    <location>
        <begin position="82"/>
        <end position="100"/>
    </location>
</feature>
<feature type="transmembrane region" description="Helical" evidence="1">
    <location>
        <begin position="50"/>
        <end position="70"/>
    </location>
</feature>
<evidence type="ECO:0000313" key="3">
    <source>
        <dbReference type="Proteomes" id="UP000642284"/>
    </source>
</evidence>